<keyword evidence="3" id="KW-1185">Reference proteome</keyword>
<evidence type="ECO:0000313" key="2">
    <source>
        <dbReference type="EMBL" id="KAJ5143870.1"/>
    </source>
</evidence>
<organism evidence="2 3">
    <name type="scientific">Penicillium bovifimosum</name>
    <dbReference type="NCBI Taxonomy" id="126998"/>
    <lineage>
        <taxon>Eukaryota</taxon>
        <taxon>Fungi</taxon>
        <taxon>Dikarya</taxon>
        <taxon>Ascomycota</taxon>
        <taxon>Pezizomycotina</taxon>
        <taxon>Eurotiomycetes</taxon>
        <taxon>Eurotiomycetidae</taxon>
        <taxon>Eurotiales</taxon>
        <taxon>Aspergillaceae</taxon>
        <taxon>Penicillium</taxon>
    </lineage>
</organism>
<evidence type="ECO:0000313" key="3">
    <source>
        <dbReference type="Proteomes" id="UP001149079"/>
    </source>
</evidence>
<evidence type="ECO:0000256" key="1">
    <source>
        <dbReference type="SAM" id="MobiDB-lite"/>
    </source>
</evidence>
<comment type="caution">
    <text evidence="2">The sequence shown here is derived from an EMBL/GenBank/DDBJ whole genome shotgun (WGS) entry which is preliminary data.</text>
</comment>
<proteinExistence type="predicted"/>
<dbReference type="GeneID" id="81402571"/>
<dbReference type="RefSeq" id="XP_056525514.1">
    <property type="nucleotide sequence ID" value="XM_056663401.1"/>
</dbReference>
<dbReference type="Proteomes" id="UP001149079">
    <property type="component" value="Unassembled WGS sequence"/>
</dbReference>
<dbReference type="EMBL" id="JAPQKL010000002">
    <property type="protein sequence ID" value="KAJ5143870.1"/>
    <property type="molecule type" value="Genomic_DNA"/>
</dbReference>
<accession>A0A9W9HBX9</accession>
<gene>
    <name evidence="2" type="ORF">N7515_002657</name>
</gene>
<dbReference type="AlphaFoldDB" id="A0A9W9HBX9"/>
<sequence>MKFYPHVFSRNTRNTQDTQDTQDERISPRGAAAKCFELVWGARLSDSPELIEPADHSKLHIQCSDLDEDTLATESQFFRPAGDGEIPLPYSGDDKTKARLEQYKRWRKLFRENRTADLAGQAGQLAYIISTMFDYISRNTKKTVYGSHPSLRDPFPEAIRTEFADFFPDPYALERAYAYNEGSLGGKVKRSHTLIVLAVSQPPDDRLSTLEVLAIILVTITRLNSDELPSVTKTVPVMVISSFQNMKARVLIAYLASEQLIIQKTPLLDFADETAADVNTTLLMRYMASEATGDTKGIGISTNPPPPPPTVRHVRHQKLRELANSLQSTEPTPRAAGTWKNLTLRLRR</sequence>
<protein>
    <submittedName>
        <fullName evidence="2">Uncharacterized protein</fullName>
    </submittedName>
</protein>
<feature type="region of interest" description="Disordered" evidence="1">
    <location>
        <begin position="1"/>
        <end position="27"/>
    </location>
</feature>
<dbReference type="OrthoDB" id="4177740at2759"/>
<reference evidence="2" key="1">
    <citation type="submission" date="2022-11" db="EMBL/GenBank/DDBJ databases">
        <authorList>
            <person name="Petersen C."/>
        </authorList>
    </citation>
    <scope>NUCLEOTIDE SEQUENCE</scope>
    <source>
        <strain evidence="2">IBT 22155</strain>
    </source>
</reference>
<name>A0A9W9HBX9_9EURO</name>
<reference evidence="2" key="2">
    <citation type="journal article" date="2023" name="IMA Fungus">
        <title>Comparative genomic study of the Penicillium genus elucidates a diverse pangenome and 15 lateral gene transfer events.</title>
        <authorList>
            <person name="Petersen C."/>
            <person name="Sorensen T."/>
            <person name="Nielsen M.R."/>
            <person name="Sondergaard T.E."/>
            <person name="Sorensen J.L."/>
            <person name="Fitzpatrick D.A."/>
            <person name="Frisvad J.C."/>
            <person name="Nielsen K.L."/>
        </authorList>
    </citation>
    <scope>NUCLEOTIDE SEQUENCE</scope>
    <source>
        <strain evidence="2">IBT 22155</strain>
    </source>
</reference>